<keyword evidence="6" id="KW-1185">Reference proteome</keyword>
<evidence type="ECO:0000256" key="4">
    <source>
        <dbReference type="ARBA" id="ARBA00023186"/>
    </source>
</evidence>
<sequence length="203" mass="21334">MAAVALECTFTELDAVGEALGLTLRRFPFTFPYYGNGIDRTALRTQVGASLAARGLLCDNRFAPELRDTLTLFATGEPAIGLFGTAADAQLTALGVLGCEHGLVATAHDEGIRFVFMPHGEVVPTLVALLPPMPGAPDGAPPASRLGGGSFVVDGRPIGWVDAEQGRYLAITTRGSDGRPRIHYSPGDRETVECQLRAAISLG</sequence>
<dbReference type="RefSeq" id="WP_273944723.1">
    <property type="nucleotide sequence ID" value="NZ_CP097263.1"/>
</dbReference>
<comment type="caution">
    <text evidence="5">The sequence shown here is derived from an EMBL/GenBank/DDBJ whole genome shotgun (WGS) entry which is preliminary data.</text>
</comment>
<comment type="subcellular location">
    <subcellularLocation>
        <location evidence="1">Cytoplasm</location>
    </subcellularLocation>
</comment>
<evidence type="ECO:0000256" key="2">
    <source>
        <dbReference type="ARBA" id="ARBA00006411"/>
    </source>
</evidence>
<dbReference type="InterPro" id="IPR025734">
    <property type="entry name" value="EspG"/>
</dbReference>
<accession>A0ABV6MIM2</accession>
<gene>
    <name evidence="5" type="ORF">ACFFH7_01545</name>
</gene>
<name>A0ABV6MIM2_9PSEU</name>
<dbReference type="EMBL" id="JBHLUD010000001">
    <property type="protein sequence ID" value="MFC0540141.1"/>
    <property type="molecule type" value="Genomic_DNA"/>
</dbReference>
<evidence type="ECO:0000313" key="6">
    <source>
        <dbReference type="Proteomes" id="UP001589810"/>
    </source>
</evidence>
<dbReference type="Pfam" id="PF14011">
    <property type="entry name" value="ESX-1_EspG"/>
    <property type="match status" value="2"/>
</dbReference>
<proteinExistence type="inferred from homology"/>
<evidence type="ECO:0000256" key="3">
    <source>
        <dbReference type="ARBA" id="ARBA00022490"/>
    </source>
</evidence>
<reference evidence="5 6" key="1">
    <citation type="submission" date="2024-09" db="EMBL/GenBank/DDBJ databases">
        <authorList>
            <person name="Sun Q."/>
            <person name="Mori K."/>
        </authorList>
    </citation>
    <scope>NUCLEOTIDE SEQUENCE [LARGE SCALE GENOMIC DNA]</scope>
    <source>
        <strain evidence="5 6">TBRC 1432</strain>
    </source>
</reference>
<evidence type="ECO:0000313" key="5">
    <source>
        <dbReference type="EMBL" id="MFC0540141.1"/>
    </source>
</evidence>
<keyword evidence="4" id="KW-0143">Chaperone</keyword>
<dbReference type="Proteomes" id="UP001589810">
    <property type="component" value="Unassembled WGS sequence"/>
</dbReference>
<protein>
    <submittedName>
        <fullName evidence="5">ESX secretion-associated protein EspG</fullName>
    </submittedName>
</protein>
<evidence type="ECO:0000256" key="1">
    <source>
        <dbReference type="ARBA" id="ARBA00004496"/>
    </source>
</evidence>
<comment type="similarity">
    <text evidence="2">Belongs to the EspG family.</text>
</comment>
<organism evidence="5 6">
    <name type="scientific">Kutzneria chonburiensis</name>
    <dbReference type="NCBI Taxonomy" id="1483604"/>
    <lineage>
        <taxon>Bacteria</taxon>
        <taxon>Bacillati</taxon>
        <taxon>Actinomycetota</taxon>
        <taxon>Actinomycetes</taxon>
        <taxon>Pseudonocardiales</taxon>
        <taxon>Pseudonocardiaceae</taxon>
        <taxon>Kutzneria</taxon>
    </lineage>
</organism>
<keyword evidence="3" id="KW-0963">Cytoplasm</keyword>